<evidence type="ECO:0000313" key="3">
    <source>
        <dbReference type="Proteomes" id="UP001341281"/>
    </source>
</evidence>
<gene>
    <name evidence="2" type="ORF">U9M48_000330</name>
</gene>
<reference evidence="2 3" key="1">
    <citation type="submission" date="2024-02" db="EMBL/GenBank/DDBJ databases">
        <title>High-quality chromosome-scale genome assembly of Pensacola bahiagrass (Paspalum notatum Flugge var. saurae).</title>
        <authorList>
            <person name="Vega J.M."/>
            <person name="Podio M."/>
            <person name="Orjuela J."/>
            <person name="Siena L.A."/>
            <person name="Pessino S.C."/>
            <person name="Combes M.C."/>
            <person name="Mariac C."/>
            <person name="Albertini E."/>
            <person name="Pupilli F."/>
            <person name="Ortiz J.P.A."/>
            <person name="Leblanc O."/>
        </authorList>
    </citation>
    <scope>NUCLEOTIDE SEQUENCE [LARGE SCALE GENOMIC DNA]</scope>
    <source>
        <strain evidence="2">R1</strain>
        <tissue evidence="2">Leaf</tissue>
    </source>
</reference>
<feature type="non-terminal residue" evidence="2">
    <location>
        <position position="1"/>
    </location>
</feature>
<organism evidence="2 3">
    <name type="scientific">Paspalum notatum var. saurae</name>
    <dbReference type="NCBI Taxonomy" id="547442"/>
    <lineage>
        <taxon>Eukaryota</taxon>
        <taxon>Viridiplantae</taxon>
        <taxon>Streptophyta</taxon>
        <taxon>Embryophyta</taxon>
        <taxon>Tracheophyta</taxon>
        <taxon>Spermatophyta</taxon>
        <taxon>Magnoliopsida</taxon>
        <taxon>Liliopsida</taxon>
        <taxon>Poales</taxon>
        <taxon>Poaceae</taxon>
        <taxon>PACMAD clade</taxon>
        <taxon>Panicoideae</taxon>
        <taxon>Andropogonodae</taxon>
        <taxon>Paspaleae</taxon>
        <taxon>Paspalinae</taxon>
        <taxon>Paspalum</taxon>
    </lineage>
</organism>
<feature type="region of interest" description="Disordered" evidence="1">
    <location>
        <begin position="184"/>
        <end position="247"/>
    </location>
</feature>
<protein>
    <submittedName>
        <fullName evidence="2">Uncharacterized protein</fullName>
    </submittedName>
</protein>
<dbReference type="EMBL" id="CP144745">
    <property type="protein sequence ID" value="WVZ48943.1"/>
    <property type="molecule type" value="Genomic_DNA"/>
</dbReference>
<evidence type="ECO:0000256" key="1">
    <source>
        <dbReference type="SAM" id="MobiDB-lite"/>
    </source>
</evidence>
<keyword evidence="3" id="KW-1185">Reference proteome</keyword>
<dbReference type="Proteomes" id="UP001341281">
    <property type="component" value="Chromosome 01"/>
</dbReference>
<feature type="region of interest" description="Disordered" evidence="1">
    <location>
        <begin position="1"/>
        <end position="23"/>
    </location>
</feature>
<name>A0AAQ3PK35_PASNO</name>
<feature type="compositionally biased region" description="Basic and acidic residues" evidence="1">
    <location>
        <begin position="219"/>
        <end position="237"/>
    </location>
</feature>
<proteinExistence type="predicted"/>
<evidence type="ECO:0000313" key="2">
    <source>
        <dbReference type="EMBL" id="WVZ48943.1"/>
    </source>
</evidence>
<dbReference type="AlphaFoldDB" id="A0AAQ3PK35"/>
<feature type="compositionally biased region" description="Acidic residues" evidence="1">
    <location>
        <begin position="193"/>
        <end position="218"/>
    </location>
</feature>
<sequence>MRAWKAATGRTWEGDTGTSSKQTESIAEHCNRMDHNTSYILQIKMLGNPKHARKDIRCVLIEKVVDADVTNIKNLVESITKQCPPGYLEVPHVQYYDEATKTFLEVKSDQDLMLMFEKHSKTKVVTMFMGYCNAFEPYELITEWTFDEQLQQNINDEPDDDNYLRNPFSDNEHVGVDEKFVCSDKGKDKDYVPEDDSEDESADGDDDDDEDELEEYEELVGREATHTPNVDYDKEDPPMTEGSTYPNMKEFKVRKNPFAHDCFSTRRKKKVKNATKHWVYETLAGSYQVKDFLIDDATLKAKALQKKIKERYK</sequence>
<accession>A0AAQ3PK35</accession>